<dbReference type="PANTHER" id="PTHR43135:SF3">
    <property type="entry name" value="ALPHA-D-RIBOSE 1-METHYLPHOSPHONATE 5-TRIPHOSPHATE DIPHOSPHATASE"/>
    <property type="match status" value="1"/>
</dbReference>
<dbReference type="HOGENOM" id="CLU_023620_4_1_0"/>
<dbReference type="Gene3D" id="2.30.40.10">
    <property type="entry name" value="Urease, subunit C, domain 1"/>
    <property type="match status" value="2"/>
</dbReference>
<sequence length="455" mass="47151">MLATAALPAQPAAPDDVLAHVPAPAYAAIVDVTVVPMDRERILEHQTVVVRDSRIVALGAARGTPVPAGAARIDGRGKFVAPALVDMHAHLSAGDESLGTAAGRQLALYLANGFATVRGLSAPTPILPAQLRLRDRVARGEVLGPTLYVAGPSLNGGSVTSPAAGVRMVDDAKRAGFDLLKTHGGLSAEAYDSVAAAAKRDGLALVGHVTPEYGLARAYAAGQQIEHLDGWIAAIVADGVAVPPGQLVLDPAVLARVDARKLDSVVRETVRRGIWNGPTLALFETLASDETPEQLAQRPGLRYLPAAEVARWAPAKAQILAAPAEGRAAFVTLRRRIVRALHDAGAKLLVGSDSPQLYMAPGDAALREIDAFVAAGLTPYAALEAATRNPAEWLGRTDAGTVAAGKRADLVLLDANPLVDTANLRKVAGLFVGGRWLDASTLAALRAGVLARVQG</sequence>
<dbReference type="Pfam" id="PF01979">
    <property type="entry name" value="Amidohydro_1"/>
    <property type="match status" value="1"/>
</dbReference>
<dbReference type="InterPro" id="IPR032466">
    <property type="entry name" value="Metal_Hydrolase"/>
</dbReference>
<dbReference type="STRING" id="861299.J421_1394"/>
<evidence type="ECO:0000313" key="2">
    <source>
        <dbReference type="EMBL" id="AHG88931.1"/>
    </source>
</evidence>
<accession>W0RDP8</accession>
<keyword evidence="2" id="KW-0378">Hydrolase</keyword>
<reference evidence="2 3" key="1">
    <citation type="journal article" date="2014" name="Genome Announc.">
        <title>Genome Sequence and Methylome of Soil Bacterium Gemmatirosa kalamazoonensis KBS708T, a Member of the Rarely Cultivated Gemmatimonadetes Phylum.</title>
        <authorList>
            <person name="Debruyn J.M."/>
            <person name="Radosevich M."/>
            <person name="Wommack K.E."/>
            <person name="Polson S.W."/>
            <person name="Hauser L.J."/>
            <person name="Fawaz M.N."/>
            <person name="Korlach J."/>
            <person name="Tsai Y.C."/>
        </authorList>
    </citation>
    <scope>NUCLEOTIDE SEQUENCE [LARGE SCALE GENOMIC DNA]</scope>
    <source>
        <strain evidence="2 3">KBS708</strain>
    </source>
</reference>
<organism evidence="2 3">
    <name type="scientific">Gemmatirosa kalamazoonensis</name>
    <dbReference type="NCBI Taxonomy" id="861299"/>
    <lineage>
        <taxon>Bacteria</taxon>
        <taxon>Pseudomonadati</taxon>
        <taxon>Gemmatimonadota</taxon>
        <taxon>Gemmatimonadia</taxon>
        <taxon>Gemmatimonadales</taxon>
        <taxon>Gemmatimonadaceae</taxon>
        <taxon>Gemmatirosa</taxon>
    </lineage>
</organism>
<dbReference type="eggNOG" id="COG1228">
    <property type="taxonomic scope" value="Bacteria"/>
</dbReference>
<dbReference type="EMBL" id="CP007128">
    <property type="protein sequence ID" value="AHG88931.1"/>
    <property type="molecule type" value="Genomic_DNA"/>
</dbReference>
<name>W0RDP8_9BACT</name>
<dbReference type="Proteomes" id="UP000019151">
    <property type="component" value="Chromosome"/>
</dbReference>
<dbReference type="KEGG" id="gba:J421_1394"/>
<dbReference type="PANTHER" id="PTHR43135">
    <property type="entry name" value="ALPHA-D-RIBOSE 1-METHYLPHOSPHONATE 5-TRIPHOSPHATE DIPHOSPHATASE"/>
    <property type="match status" value="1"/>
</dbReference>
<dbReference type="SUPFAM" id="SSF51338">
    <property type="entry name" value="Composite domain of metallo-dependent hydrolases"/>
    <property type="match status" value="1"/>
</dbReference>
<evidence type="ECO:0000313" key="3">
    <source>
        <dbReference type="Proteomes" id="UP000019151"/>
    </source>
</evidence>
<gene>
    <name evidence="2" type="ORF">J421_1394</name>
</gene>
<dbReference type="InterPro" id="IPR006680">
    <property type="entry name" value="Amidohydro-rel"/>
</dbReference>
<dbReference type="InterPro" id="IPR011059">
    <property type="entry name" value="Metal-dep_hydrolase_composite"/>
</dbReference>
<keyword evidence="3" id="KW-1185">Reference proteome</keyword>
<dbReference type="AlphaFoldDB" id="W0RDP8"/>
<proteinExistence type="predicted"/>
<dbReference type="GO" id="GO:0016810">
    <property type="term" value="F:hydrolase activity, acting on carbon-nitrogen (but not peptide) bonds"/>
    <property type="evidence" value="ECO:0007669"/>
    <property type="project" value="InterPro"/>
</dbReference>
<evidence type="ECO:0000259" key="1">
    <source>
        <dbReference type="Pfam" id="PF01979"/>
    </source>
</evidence>
<dbReference type="InParanoid" id="W0RDP8"/>
<dbReference type="InterPro" id="IPR051781">
    <property type="entry name" value="Metallo-dep_Hydrolase"/>
</dbReference>
<feature type="domain" description="Amidohydrolase-related" evidence="1">
    <location>
        <begin position="79"/>
        <end position="436"/>
    </location>
</feature>
<protein>
    <submittedName>
        <fullName evidence="2">Amidohydrolase</fullName>
    </submittedName>
</protein>
<dbReference type="Gene3D" id="3.20.20.140">
    <property type="entry name" value="Metal-dependent hydrolases"/>
    <property type="match status" value="2"/>
</dbReference>
<dbReference type="SUPFAM" id="SSF51556">
    <property type="entry name" value="Metallo-dependent hydrolases"/>
    <property type="match status" value="1"/>
</dbReference>